<keyword evidence="2" id="KW-1185">Reference proteome</keyword>
<dbReference type="Proteomes" id="UP000765509">
    <property type="component" value="Unassembled WGS sequence"/>
</dbReference>
<gene>
    <name evidence="1" type="ORF">O181_119600</name>
</gene>
<reference evidence="1" key="1">
    <citation type="submission" date="2021-03" db="EMBL/GenBank/DDBJ databases">
        <title>Draft genome sequence of rust myrtle Austropuccinia psidii MF-1, a brazilian biotype.</title>
        <authorList>
            <person name="Quecine M.C."/>
            <person name="Pachon D.M.R."/>
            <person name="Bonatelli M.L."/>
            <person name="Correr F.H."/>
            <person name="Franceschini L.M."/>
            <person name="Leite T.F."/>
            <person name="Margarido G.R.A."/>
            <person name="Almeida C.A."/>
            <person name="Ferrarezi J.A."/>
            <person name="Labate C.A."/>
        </authorList>
    </citation>
    <scope>NUCLEOTIDE SEQUENCE</scope>
    <source>
        <strain evidence="1">MF-1</strain>
    </source>
</reference>
<proteinExistence type="predicted"/>
<protein>
    <submittedName>
        <fullName evidence="1">Uncharacterized protein</fullName>
    </submittedName>
</protein>
<accession>A0A9Q3KEC3</accession>
<name>A0A9Q3KEC3_9BASI</name>
<comment type="caution">
    <text evidence="1">The sequence shown here is derived from an EMBL/GenBank/DDBJ whole genome shotgun (WGS) entry which is preliminary data.</text>
</comment>
<evidence type="ECO:0000313" key="2">
    <source>
        <dbReference type="Proteomes" id="UP000765509"/>
    </source>
</evidence>
<dbReference type="EMBL" id="AVOT02106171">
    <property type="protein sequence ID" value="MBW0579885.1"/>
    <property type="molecule type" value="Genomic_DNA"/>
</dbReference>
<dbReference type="AlphaFoldDB" id="A0A9Q3KEC3"/>
<sequence length="93" mass="10477">MQFMSPSIACTKPPPSQLALLMNPTPETPEEDDHMIIPEVYKSKPGFLTQTQNETQLRILTSILQKKIGNLEKKETDMTLPTTMKTTITCLNN</sequence>
<organism evidence="1 2">
    <name type="scientific">Austropuccinia psidii MF-1</name>
    <dbReference type="NCBI Taxonomy" id="1389203"/>
    <lineage>
        <taxon>Eukaryota</taxon>
        <taxon>Fungi</taxon>
        <taxon>Dikarya</taxon>
        <taxon>Basidiomycota</taxon>
        <taxon>Pucciniomycotina</taxon>
        <taxon>Pucciniomycetes</taxon>
        <taxon>Pucciniales</taxon>
        <taxon>Sphaerophragmiaceae</taxon>
        <taxon>Austropuccinia</taxon>
    </lineage>
</organism>
<evidence type="ECO:0000313" key="1">
    <source>
        <dbReference type="EMBL" id="MBW0579885.1"/>
    </source>
</evidence>